<protein>
    <recommendedName>
        <fullName evidence="2">Plasmodium falciparum erythrocyte membrane protein 1 acidic terminal segment domain-containing protein</fullName>
    </recommendedName>
</protein>
<dbReference type="AlphaFoldDB" id="W4J137"/>
<dbReference type="FunFam" id="1.10.1900.40:FF:000001">
    <property type="entry name" value="Erythrocyte membrane protein 1"/>
    <property type="match status" value="1"/>
</dbReference>
<dbReference type="Gene3D" id="1.10.1900.40">
    <property type="entry name" value="Acidic terminal segments, variant surface antigen of PfEMP1"/>
    <property type="match status" value="2"/>
</dbReference>
<dbReference type="EMBL" id="KI927343">
    <property type="protein sequence ID" value="ETW55341.1"/>
    <property type="molecule type" value="Genomic_DNA"/>
</dbReference>
<reference evidence="3 4" key="1">
    <citation type="submission" date="2013-02" db="EMBL/GenBank/DDBJ databases">
        <title>The Genome Annotation of Plasmodium falciparum Palo Alto/Uganda.</title>
        <authorList>
            <consortium name="The Broad Institute Genome Sequencing Platform"/>
            <consortium name="The Broad Institute Genome Sequencing Center for Infectious Disease"/>
            <person name="Neafsey D."/>
            <person name="Hoffman S."/>
            <person name="Volkman S."/>
            <person name="Rosenthal P."/>
            <person name="Walker B."/>
            <person name="Young S.K."/>
            <person name="Zeng Q."/>
            <person name="Gargeya S."/>
            <person name="Fitzgerald M."/>
            <person name="Haas B."/>
            <person name="Abouelleil A."/>
            <person name="Allen A.W."/>
            <person name="Alvarado L."/>
            <person name="Arachchi H.M."/>
            <person name="Berlin A.M."/>
            <person name="Chapman S.B."/>
            <person name="Gainer-Dewar J."/>
            <person name="Goldberg J."/>
            <person name="Griggs A."/>
            <person name="Gujja S."/>
            <person name="Hansen M."/>
            <person name="Howarth C."/>
            <person name="Imamovic A."/>
            <person name="Ireland A."/>
            <person name="Larimer J."/>
            <person name="McCowan C."/>
            <person name="Murphy C."/>
            <person name="Pearson M."/>
            <person name="Poon T.W."/>
            <person name="Priest M."/>
            <person name="Roberts A."/>
            <person name="Saif S."/>
            <person name="Shea T."/>
            <person name="Sisk P."/>
            <person name="Sykes S."/>
            <person name="Wortman J."/>
            <person name="Nusbaum C."/>
            <person name="Birren B."/>
        </authorList>
    </citation>
    <scope>NUCLEOTIDE SEQUENCE [LARGE SCALE GENOMIC DNA]</scope>
    <source>
        <strain evidence="3 4">Palo Alto/Uganda</strain>
    </source>
</reference>
<evidence type="ECO:0000313" key="3">
    <source>
        <dbReference type="EMBL" id="ETW55341.1"/>
    </source>
</evidence>
<gene>
    <name evidence="3" type="ORF">PFUGPA_02673</name>
</gene>
<sequence length="631" mass="71601">MVPTTNTFTDEEWNELKHDFISQYVQSRLPMDVPQYDVSTELPMNIVGNVLDDGINEKPFITSIHDRDLNSGEEISYNINMVNNDIPMIARNGTYTGIDLINDSLSGEPIDIYDEVLKRKENELFGTNYKKNTSNNSVAKLTNSDPIMNQLDLLHKWLDKHRDMCEQWNNKEDILNKLNEEWNKDNDGGNVPIDNRSLNTDVSIQIDMDDGKPKKEFTNMDTILDDKEDDIYYDVNDENPSADNIPMDHNKVDVPKKVHVEMKILNNTFNGSLEPEFPISDINDQRNHKNTTHHTPKISTTRLLCECDIYTSIYDNDQEMKEVMQQFEVRTSQRFHEYDDRMKTTRQKCKDKCHKEIEKIILKDKLEKQMAQQLTTLETKIDTDDIPTCICEKSMVDKMEKGCLRCGGVLGGGIAPTFGLIGSVAINMWKTTEIAAAMELAKQAGAAAGLKAGNAHGMNVVIGSLKRYFFIEELGINSLDSFFTTKYYFNIEKLAKAIYDQRNAMCGLKPQLSNEMCDKIATKLGLILRGNGRAPPGKGPIVQGLNGLAEKAKLSADDVTKTISEKVTKAAIKTSTEAIDAASTHLYSTIAYSITAILIIVLIMVIIYLILRYRRKKKMKKKLQYIKLLEE</sequence>
<reference evidence="3 4" key="2">
    <citation type="submission" date="2013-02" db="EMBL/GenBank/DDBJ databases">
        <title>The Genome Sequence of Plasmodium falciparum Palo Alto/Uganda.</title>
        <authorList>
            <consortium name="The Broad Institute Genome Sequencing Platform"/>
            <consortium name="The Broad Institute Genome Sequencing Center for Infectious Disease"/>
            <person name="Neafsey D."/>
            <person name="Cheeseman I."/>
            <person name="Volkman S."/>
            <person name="Adams J."/>
            <person name="Walker B."/>
            <person name="Young S.K."/>
            <person name="Zeng Q."/>
            <person name="Gargeya S."/>
            <person name="Fitzgerald M."/>
            <person name="Haas B."/>
            <person name="Abouelleil A."/>
            <person name="Alvarado L."/>
            <person name="Arachchi H.M."/>
            <person name="Berlin A.M."/>
            <person name="Chapman S.B."/>
            <person name="Dewar J."/>
            <person name="Goldberg J."/>
            <person name="Griggs A."/>
            <person name="Gujja S."/>
            <person name="Hansen M."/>
            <person name="Howarth C."/>
            <person name="Imamovic A."/>
            <person name="Larimer J."/>
            <person name="McCowan C."/>
            <person name="Murphy C."/>
            <person name="Neiman D."/>
            <person name="Pearson M."/>
            <person name="Priest M."/>
            <person name="Roberts A."/>
            <person name="Saif S."/>
            <person name="Shea T."/>
            <person name="Sisk P."/>
            <person name="Sykes S."/>
            <person name="Wortman J."/>
            <person name="Nusbaum C."/>
            <person name="Birren B."/>
        </authorList>
    </citation>
    <scope>NUCLEOTIDE SEQUENCE [LARGE SCALE GENOMIC DNA]</scope>
    <source>
        <strain evidence="3 4">Palo Alto/Uganda</strain>
    </source>
</reference>
<feature type="transmembrane region" description="Helical" evidence="1">
    <location>
        <begin position="590"/>
        <end position="611"/>
    </location>
</feature>
<dbReference type="NCBIfam" id="TIGR01477">
    <property type="entry name" value="RIFIN"/>
    <property type="match status" value="1"/>
</dbReference>
<name>W4J137_PLAFP</name>
<evidence type="ECO:0000256" key="1">
    <source>
        <dbReference type="SAM" id="Phobius"/>
    </source>
</evidence>
<accession>W4J137</accession>
<dbReference type="InterPro" id="IPR029211">
    <property type="entry name" value="PfEMP1_ATS"/>
</dbReference>
<keyword evidence="1" id="KW-0472">Membrane</keyword>
<keyword evidence="1" id="KW-0812">Transmembrane</keyword>
<dbReference type="InterPro" id="IPR006373">
    <property type="entry name" value="VSA_Rifin"/>
</dbReference>
<dbReference type="Pfam" id="PF02009">
    <property type="entry name" value="RIFIN"/>
    <property type="match status" value="1"/>
</dbReference>
<keyword evidence="1" id="KW-1133">Transmembrane helix</keyword>
<evidence type="ECO:0000313" key="4">
    <source>
        <dbReference type="Proteomes" id="UP000019103"/>
    </source>
</evidence>
<dbReference type="SUPFAM" id="SSF47473">
    <property type="entry name" value="EF-hand"/>
    <property type="match status" value="1"/>
</dbReference>
<evidence type="ECO:0000259" key="2">
    <source>
        <dbReference type="Pfam" id="PF15445"/>
    </source>
</evidence>
<dbReference type="Proteomes" id="UP000019103">
    <property type="component" value="Unassembled WGS sequence"/>
</dbReference>
<dbReference type="InterPro" id="IPR011992">
    <property type="entry name" value="EF-hand-dom_pair"/>
</dbReference>
<proteinExistence type="predicted"/>
<dbReference type="FunFam" id="1.10.1900.40:FF:000004">
    <property type="entry name" value="Erythrocyte membrane protein 1, PfEMP1"/>
    <property type="match status" value="1"/>
</dbReference>
<dbReference type="OMA" id="MCEVSKK"/>
<organism evidence="3 4">
    <name type="scientific">Plasmodium falciparum (isolate Palo Alto / Uganda)</name>
    <dbReference type="NCBI Taxonomy" id="57270"/>
    <lineage>
        <taxon>Eukaryota</taxon>
        <taxon>Sar</taxon>
        <taxon>Alveolata</taxon>
        <taxon>Apicomplexa</taxon>
        <taxon>Aconoidasida</taxon>
        <taxon>Haemosporida</taxon>
        <taxon>Plasmodiidae</taxon>
        <taxon>Plasmodium</taxon>
        <taxon>Plasmodium (Laverania)</taxon>
    </lineage>
</organism>
<dbReference type="InterPro" id="IPR044932">
    <property type="entry name" value="PfEMP1_ATS_sf"/>
</dbReference>
<feature type="domain" description="Plasmodium falciparum erythrocyte membrane protein 1 acidic terminal segment" evidence="2">
    <location>
        <begin position="2"/>
        <end position="284"/>
    </location>
</feature>
<dbReference type="Pfam" id="PF15445">
    <property type="entry name" value="ATS"/>
    <property type="match status" value="1"/>
</dbReference>